<dbReference type="VEuPathDB" id="TriTrypDB:TCDM_09738"/>
<keyword evidence="7" id="KW-0206">Cytoskeleton</keyword>
<dbReference type="VEuPathDB" id="TriTrypDB:TCSYLVIO_002756"/>
<dbReference type="VEuPathDB" id="TriTrypDB:TcCLB.509913.30"/>
<dbReference type="VEuPathDB" id="TriTrypDB:C3747_795g5"/>
<dbReference type="Pfam" id="PF25828">
    <property type="entry name" value="CC_Cfap43"/>
    <property type="match status" value="1"/>
</dbReference>
<name>A0A2V2UJ59_TRYCR</name>
<dbReference type="GO" id="GO:0060271">
    <property type="term" value="P:cilium assembly"/>
    <property type="evidence" value="ECO:0007669"/>
    <property type="project" value="TreeGrafter"/>
</dbReference>
<dbReference type="GO" id="GO:0005930">
    <property type="term" value="C:axoneme"/>
    <property type="evidence" value="ECO:0007669"/>
    <property type="project" value="TreeGrafter"/>
</dbReference>
<dbReference type="VEuPathDB" id="TriTrypDB:TcCL_NonESM03475"/>
<dbReference type="VEuPathDB" id="TriTrypDB:C4B63_164g40"/>
<dbReference type="VEuPathDB" id="TriTrypDB:BCY84_09128"/>
<protein>
    <submittedName>
        <fullName evidence="10">Uncharacterized protein</fullName>
    </submittedName>
</protein>
<dbReference type="Proteomes" id="UP000246078">
    <property type="component" value="Unassembled WGS sequence"/>
</dbReference>
<dbReference type="EMBL" id="PRFC01000795">
    <property type="protein sequence ID" value="PWU84040.1"/>
    <property type="molecule type" value="Genomic_DNA"/>
</dbReference>
<dbReference type="VEuPathDB" id="TriTrypDB:ECC02_006753"/>
<evidence type="ECO:0000256" key="5">
    <source>
        <dbReference type="ARBA" id="ARBA00022737"/>
    </source>
</evidence>
<evidence type="ECO:0000256" key="4">
    <source>
        <dbReference type="ARBA" id="ARBA00022574"/>
    </source>
</evidence>
<keyword evidence="5" id="KW-0677">Repeat</keyword>
<keyword evidence="6 9" id="KW-0175">Coiled coil</keyword>
<dbReference type="PANTHER" id="PTHR14885">
    <property type="entry name" value="CILIA- AND FLAGELLA-ASSOCIATED PROTEIN 43-RELATED"/>
    <property type="match status" value="1"/>
</dbReference>
<evidence type="ECO:0000256" key="7">
    <source>
        <dbReference type="ARBA" id="ARBA00023212"/>
    </source>
</evidence>
<evidence type="ECO:0000256" key="8">
    <source>
        <dbReference type="ARBA" id="ARBA00023273"/>
    </source>
</evidence>
<feature type="coiled-coil region" evidence="9">
    <location>
        <begin position="142"/>
        <end position="169"/>
    </location>
</feature>
<evidence type="ECO:0000313" key="11">
    <source>
        <dbReference type="Proteomes" id="UP000246078"/>
    </source>
</evidence>
<keyword evidence="4" id="KW-0853">WD repeat</keyword>
<sequence>MRTEKAELQRIEERNGRCRRILRQLGETSIPADLCFTPVFDVEEDPKTVFEVFDSEIDPELLKLSKKNESDAFIISPTDEAALKTWMDGLEKDADVLAVKVTLPAFADESLEQYVEPEDRTEEQQRAYEQYEKQLAEQTIYVNERKEALREEIAELKRANSDAARAIDEEISSLRRKRMEVLSWWMNWSPIK</sequence>
<proteinExistence type="predicted"/>
<keyword evidence="8" id="KW-0966">Cell projection</keyword>
<dbReference type="VEuPathDB" id="TriTrypDB:TcYC6_0103740"/>
<accession>A0A2V2UJ59</accession>
<evidence type="ECO:0000256" key="9">
    <source>
        <dbReference type="SAM" id="Coils"/>
    </source>
</evidence>
<comment type="caution">
    <text evidence="10">The sequence shown here is derived from an EMBL/GenBank/DDBJ whole genome shotgun (WGS) entry which is preliminary data.</text>
</comment>
<evidence type="ECO:0000256" key="2">
    <source>
        <dbReference type="ARBA" id="ARBA00004245"/>
    </source>
</evidence>
<dbReference type="AlphaFoldDB" id="A0A2V2UJ59"/>
<evidence type="ECO:0000313" key="10">
    <source>
        <dbReference type="EMBL" id="PWU84040.1"/>
    </source>
</evidence>
<evidence type="ECO:0000256" key="1">
    <source>
        <dbReference type="ARBA" id="ARBA00004138"/>
    </source>
</evidence>
<evidence type="ECO:0000256" key="6">
    <source>
        <dbReference type="ARBA" id="ARBA00023054"/>
    </source>
</evidence>
<evidence type="ECO:0000256" key="3">
    <source>
        <dbReference type="ARBA" id="ARBA00022490"/>
    </source>
</evidence>
<gene>
    <name evidence="10" type="ORF">C3747_795g5</name>
</gene>
<keyword evidence="3" id="KW-0963">Cytoplasm</keyword>
<dbReference type="VEuPathDB" id="TriTrypDB:TcBrA4_0031720"/>
<comment type="subcellular location">
    <subcellularLocation>
        <location evidence="1">Cell projection</location>
        <location evidence="1">Cilium</location>
    </subcellularLocation>
    <subcellularLocation>
        <location evidence="2">Cytoplasm</location>
        <location evidence="2">Cytoskeleton</location>
    </subcellularLocation>
</comment>
<organism evidence="10 11">
    <name type="scientific">Trypanosoma cruzi</name>
    <dbReference type="NCBI Taxonomy" id="5693"/>
    <lineage>
        <taxon>Eukaryota</taxon>
        <taxon>Discoba</taxon>
        <taxon>Euglenozoa</taxon>
        <taxon>Kinetoplastea</taxon>
        <taxon>Metakinetoplastina</taxon>
        <taxon>Trypanosomatida</taxon>
        <taxon>Trypanosomatidae</taxon>
        <taxon>Trypanosoma</taxon>
        <taxon>Schizotrypanum</taxon>
    </lineage>
</organism>
<dbReference type="PANTHER" id="PTHR14885:SF1">
    <property type="entry name" value="CILIA- AND FLAGELLA-ASSOCIATED PROTEIN 43"/>
    <property type="match status" value="1"/>
</dbReference>
<dbReference type="VEuPathDB" id="TriTrypDB:TcG_04439"/>
<dbReference type="VEuPathDB" id="TriTrypDB:Tc_MARK_1517"/>
<reference evidence="10 11" key="1">
    <citation type="journal article" date="2018" name="Microb. Genom.">
        <title>Expanding an expanded genome: long-read sequencing of Trypanosoma cruzi.</title>
        <authorList>
            <person name="Berna L."/>
            <person name="Rodriguez M."/>
            <person name="Chiribao M.L."/>
            <person name="Parodi-Talice A."/>
            <person name="Pita S."/>
            <person name="Rijo G."/>
            <person name="Alvarez-Valin F."/>
            <person name="Robello C."/>
        </authorList>
    </citation>
    <scope>NUCLEOTIDE SEQUENCE [LARGE SCALE GENOMIC DNA]</scope>
    <source>
        <strain evidence="10 11">TCC</strain>
    </source>
</reference>